<dbReference type="InterPro" id="IPR050298">
    <property type="entry name" value="Gram-neg_bact_OMP"/>
</dbReference>
<evidence type="ECO:0000256" key="4">
    <source>
        <dbReference type="ARBA" id="ARBA00022452"/>
    </source>
</evidence>
<feature type="signal peptide" evidence="11">
    <location>
        <begin position="1"/>
        <end position="20"/>
    </location>
</feature>
<proteinExistence type="predicted"/>
<dbReference type="CDD" id="cd00342">
    <property type="entry name" value="gram_neg_porins"/>
    <property type="match status" value="1"/>
</dbReference>
<feature type="domain" description="Porin" evidence="12">
    <location>
        <begin position="7"/>
        <end position="297"/>
    </location>
</feature>
<dbReference type="PRINTS" id="PR00184">
    <property type="entry name" value="NEISSPPORIN"/>
</dbReference>
<keyword evidence="7" id="KW-0406">Ion transport</keyword>
<evidence type="ECO:0000256" key="5">
    <source>
        <dbReference type="ARBA" id="ARBA00022692"/>
    </source>
</evidence>
<dbReference type="AlphaFoldDB" id="A0A643FES3"/>
<gene>
    <name evidence="13" type="ORF">F7Q92_06665</name>
</gene>
<dbReference type="GO" id="GO:0034220">
    <property type="term" value="P:monoatomic ion transmembrane transport"/>
    <property type="evidence" value="ECO:0007669"/>
    <property type="project" value="InterPro"/>
</dbReference>
<evidence type="ECO:0000256" key="1">
    <source>
        <dbReference type="ARBA" id="ARBA00004571"/>
    </source>
</evidence>
<evidence type="ECO:0000256" key="8">
    <source>
        <dbReference type="ARBA" id="ARBA00023114"/>
    </source>
</evidence>
<evidence type="ECO:0000256" key="7">
    <source>
        <dbReference type="ARBA" id="ARBA00023065"/>
    </source>
</evidence>
<dbReference type="OrthoDB" id="5293374at2"/>
<dbReference type="SUPFAM" id="SSF56935">
    <property type="entry name" value="Porins"/>
    <property type="match status" value="1"/>
</dbReference>
<evidence type="ECO:0000259" key="12">
    <source>
        <dbReference type="Pfam" id="PF13609"/>
    </source>
</evidence>
<organism evidence="13 14">
    <name type="scientific">Ideonella dechloratans</name>
    <dbReference type="NCBI Taxonomy" id="36863"/>
    <lineage>
        <taxon>Bacteria</taxon>
        <taxon>Pseudomonadati</taxon>
        <taxon>Pseudomonadota</taxon>
        <taxon>Betaproteobacteria</taxon>
        <taxon>Burkholderiales</taxon>
        <taxon>Sphaerotilaceae</taxon>
        <taxon>Ideonella</taxon>
    </lineage>
</organism>
<comment type="subcellular location">
    <subcellularLocation>
        <location evidence="1">Cell outer membrane</location>
        <topology evidence="1">Multi-pass membrane protein</topology>
    </subcellularLocation>
</comment>
<dbReference type="Gene3D" id="2.40.160.10">
    <property type="entry name" value="Porin"/>
    <property type="match status" value="1"/>
</dbReference>
<dbReference type="PANTHER" id="PTHR34501">
    <property type="entry name" value="PROTEIN YDDL-RELATED"/>
    <property type="match status" value="1"/>
</dbReference>
<evidence type="ECO:0000313" key="13">
    <source>
        <dbReference type="EMBL" id="KAB0583744.1"/>
    </source>
</evidence>
<comment type="caution">
    <text evidence="13">The sequence shown here is derived from an EMBL/GenBank/DDBJ whole genome shotgun (WGS) entry which is preliminary data.</text>
</comment>
<keyword evidence="4" id="KW-1134">Transmembrane beta strand</keyword>
<keyword evidence="6 11" id="KW-0732">Signal</keyword>
<dbReference type="InterPro" id="IPR001702">
    <property type="entry name" value="Porin_Gram-ve"/>
</dbReference>
<reference evidence="13 14" key="1">
    <citation type="submission" date="2019-09" db="EMBL/GenBank/DDBJ databases">
        <title>Draft genome sequences of 48 bacterial type strains from the CCUG.</title>
        <authorList>
            <person name="Tunovic T."/>
            <person name="Pineiro-Iglesias B."/>
            <person name="Unosson C."/>
            <person name="Inganas E."/>
            <person name="Ohlen M."/>
            <person name="Cardew S."/>
            <person name="Jensie-Markopoulos S."/>
            <person name="Salva-Serra F."/>
            <person name="Jaen-Luchoro D."/>
            <person name="Karlsson R."/>
            <person name="Svensson-Stadler L."/>
            <person name="Chun J."/>
            <person name="Moore E."/>
        </authorList>
    </citation>
    <scope>NUCLEOTIDE SEQUENCE [LARGE SCALE GENOMIC DNA]</scope>
    <source>
        <strain evidence="13 14">CCUG 30977</strain>
    </source>
</reference>
<keyword evidence="8" id="KW-0626">Porin</keyword>
<accession>A0A643FES3</accession>
<sequence length="315" mass="34063">MKKSLVLTAIAATLAAPAFAQSSVTIYGRLNVSVESFKFDGASKRDWQQVDNSSRIGFAGEEDLGGGNKAIFKIEHGFDASTGTVKGERFWGRESTVGLATRYGTVKLGNLDNNEAYHATADYVSWVNHDTGTTADVLYRGPNYYGSLQNSVSYNTPDLNGFVGWVQTGEAYGGEKSKPLALAAYYDRGALHLGAGYDKHGDDKVSTVRANYDLGAFGVGGYFSHATGSYEFNTWRLVGMYTLGANEFHLNYGGTNKVTIAGLGEASKAWQATAGYNYNLSKRTKVYAFVTKVKDDDGAFTGTFNDFGVGVRHNF</sequence>
<keyword evidence="3" id="KW-0813">Transport</keyword>
<dbReference type="InterPro" id="IPR033900">
    <property type="entry name" value="Gram_neg_porin_domain"/>
</dbReference>
<comment type="subunit">
    <text evidence="2">Homotrimer.</text>
</comment>
<keyword evidence="14" id="KW-1185">Reference proteome</keyword>
<feature type="chain" id="PRO_5025051959" evidence="11">
    <location>
        <begin position="21"/>
        <end position="315"/>
    </location>
</feature>
<dbReference type="Proteomes" id="UP000430120">
    <property type="component" value="Unassembled WGS sequence"/>
</dbReference>
<dbReference type="RefSeq" id="WP_151123407.1">
    <property type="nucleotide sequence ID" value="NZ_CP088081.1"/>
</dbReference>
<dbReference type="GO" id="GO:0015288">
    <property type="term" value="F:porin activity"/>
    <property type="evidence" value="ECO:0007669"/>
    <property type="project" value="UniProtKB-KW"/>
</dbReference>
<dbReference type="EMBL" id="VZPB01000011">
    <property type="protein sequence ID" value="KAB0583744.1"/>
    <property type="molecule type" value="Genomic_DNA"/>
</dbReference>
<dbReference type="GO" id="GO:0009279">
    <property type="term" value="C:cell outer membrane"/>
    <property type="evidence" value="ECO:0007669"/>
    <property type="project" value="UniProtKB-SubCell"/>
</dbReference>
<protein>
    <submittedName>
        <fullName evidence="13">Porin</fullName>
    </submittedName>
</protein>
<dbReference type="GO" id="GO:0046930">
    <property type="term" value="C:pore complex"/>
    <property type="evidence" value="ECO:0007669"/>
    <property type="project" value="UniProtKB-KW"/>
</dbReference>
<evidence type="ECO:0000256" key="9">
    <source>
        <dbReference type="ARBA" id="ARBA00023136"/>
    </source>
</evidence>
<name>A0A643FES3_IDEDE</name>
<dbReference type="InterPro" id="IPR002299">
    <property type="entry name" value="Porin_Neis"/>
</dbReference>
<keyword evidence="10" id="KW-0998">Cell outer membrane</keyword>
<evidence type="ECO:0000256" key="3">
    <source>
        <dbReference type="ARBA" id="ARBA00022448"/>
    </source>
</evidence>
<evidence type="ECO:0000256" key="2">
    <source>
        <dbReference type="ARBA" id="ARBA00011233"/>
    </source>
</evidence>
<dbReference type="Pfam" id="PF13609">
    <property type="entry name" value="Porin_4"/>
    <property type="match status" value="1"/>
</dbReference>
<evidence type="ECO:0000256" key="6">
    <source>
        <dbReference type="ARBA" id="ARBA00022729"/>
    </source>
</evidence>
<dbReference type="PANTHER" id="PTHR34501:SF9">
    <property type="entry name" value="MAJOR OUTER MEMBRANE PROTEIN P.IA"/>
    <property type="match status" value="1"/>
</dbReference>
<dbReference type="InterPro" id="IPR023614">
    <property type="entry name" value="Porin_dom_sf"/>
</dbReference>
<evidence type="ECO:0000313" key="14">
    <source>
        <dbReference type="Proteomes" id="UP000430120"/>
    </source>
</evidence>
<dbReference type="PRINTS" id="PR00182">
    <property type="entry name" value="ECOLNEIPORIN"/>
</dbReference>
<keyword evidence="9" id="KW-0472">Membrane</keyword>
<evidence type="ECO:0000256" key="10">
    <source>
        <dbReference type="ARBA" id="ARBA00023237"/>
    </source>
</evidence>
<keyword evidence="5" id="KW-0812">Transmembrane</keyword>
<evidence type="ECO:0000256" key="11">
    <source>
        <dbReference type="SAM" id="SignalP"/>
    </source>
</evidence>